<accession>W6Q614</accession>
<gene>
    <name evidence="1" type="ORF">PROQFM164_S01g003511</name>
</gene>
<reference evidence="1" key="1">
    <citation type="journal article" date="2014" name="Nat. Commun.">
        <title>Multiple recent horizontal transfers of a large genomic region in cheese making fungi.</title>
        <authorList>
            <person name="Cheeseman K."/>
            <person name="Ropars J."/>
            <person name="Renault P."/>
            <person name="Dupont J."/>
            <person name="Gouzy J."/>
            <person name="Branca A."/>
            <person name="Abraham A.L."/>
            <person name="Ceppi M."/>
            <person name="Conseiller E."/>
            <person name="Debuchy R."/>
            <person name="Malagnac F."/>
            <person name="Goarin A."/>
            <person name="Silar P."/>
            <person name="Lacoste S."/>
            <person name="Sallet E."/>
            <person name="Bensimon A."/>
            <person name="Giraud T."/>
            <person name="Brygoo Y."/>
        </authorList>
    </citation>
    <scope>NUCLEOTIDE SEQUENCE [LARGE SCALE GENOMIC DNA]</scope>
    <source>
        <strain evidence="1">FM164</strain>
    </source>
</reference>
<sequence length="166" mass="18126">MGFIYRDPMNMACSIYRFPVPANACKLVGIGGSMRTKSGAATVVCKRIKNISSTTTQWVKQGTSYPDRGTIKLFAVSYDLQTACEAIDKEHPNVPGNGPMDDARSATMPVPLNIQCLTAGTIVQFDYISTSIPILHLFQDDPGNVATDLGRGRVNHRPIEWLKGHV</sequence>
<dbReference type="Proteomes" id="UP000030686">
    <property type="component" value="Unassembled WGS sequence"/>
</dbReference>
<proteinExistence type="predicted"/>
<dbReference type="AlphaFoldDB" id="W6Q614"/>
<dbReference type="EMBL" id="HG792015">
    <property type="protein sequence ID" value="CDM29699.1"/>
    <property type="molecule type" value="Genomic_DNA"/>
</dbReference>
<name>W6Q614_PENRF</name>
<evidence type="ECO:0000313" key="2">
    <source>
        <dbReference type="Proteomes" id="UP000030686"/>
    </source>
</evidence>
<evidence type="ECO:0000313" key="1">
    <source>
        <dbReference type="EMBL" id="CDM29699.1"/>
    </source>
</evidence>
<organism evidence="1 2">
    <name type="scientific">Penicillium roqueforti (strain FM164)</name>
    <dbReference type="NCBI Taxonomy" id="1365484"/>
    <lineage>
        <taxon>Eukaryota</taxon>
        <taxon>Fungi</taxon>
        <taxon>Dikarya</taxon>
        <taxon>Ascomycota</taxon>
        <taxon>Pezizomycotina</taxon>
        <taxon>Eurotiomycetes</taxon>
        <taxon>Eurotiomycetidae</taxon>
        <taxon>Eurotiales</taxon>
        <taxon>Aspergillaceae</taxon>
        <taxon>Penicillium</taxon>
    </lineage>
</organism>
<keyword evidence="2" id="KW-1185">Reference proteome</keyword>
<protein>
    <submittedName>
        <fullName evidence="1">Genomic scaffold, ProqFM164S01</fullName>
    </submittedName>
</protein>